<dbReference type="Pfam" id="PF00059">
    <property type="entry name" value="Lectin_C"/>
    <property type="match status" value="2"/>
</dbReference>
<dbReference type="PANTHER" id="PTHR45784">
    <property type="entry name" value="C-TYPE LECTIN DOMAIN FAMILY 20 MEMBER A-RELATED"/>
    <property type="match status" value="1"/>
</dbReference>
<dbReference type="PROSITE" id="PS50041">
    <property type="entry name" value="C_TYPE_LECTIN_2"/>
    <property type="match status" value="2"/>
</dbReference>
<evidence type="ECO:0000259" key="1">
    <source>
        <dbReference type="PROSITE" id="PS50041"/>
    </source>
</evidence>
<proteinExistence type="predicted"/>
<name>A0A8C6UMV6_9GOBI</name>
<dbReference type="SUPFAM" id="SSF56436">
    <property type="entry name" value="C-type lectin-like"/>
    <property type="match status" value="2"/>
</dbReference>
<protein>
    <recommendedName>
        <fullName evidence="1">C-type lectin domain-containing protein</fullName>
    </recommendedName>
</protein>
<dbReference type="InterPro" id="IPR016187">
    <property type="entry name" value="CTDL_fold"/>
</dbReference>
<dbReference type="SMART" id="SM00034">
    <property type="entry name" value="CLECT"/>
    <property type="match status" value="1"/>
</dbReference>
<organism evidence="2 3">
    <name type="scientific">Neogobius melanostomus</name>
    <name type="common">round goby</name>
    <dbReference type="NCBI Taxonomy" id="47308"/>
    <lineage>
        <taxon>Eukaryota</taxon>
        <taxon>Metazoa</taxon>
        <taxon>Chordata</taxon>
        <taxon>Craniata</taxon>
        <taxon>Vertebrata</taxon>
        <taxon>Euteleostomi</taxon>
        <taxon>Actinopterygii</taxon>
        <taxon>Neopterygii</taxon>
        <taxon>Teleostei</taxon>
        <taxon>Neoteleostei</taxon>
        <taxon>Acanthomorphata</taxon>
        <taxon>Gobiaria</taxon>
        <taxon>Gobiiformes</taxon>
        <taxon>Gobioidei</taxon>
        <taxon>Gobiidae</taxon>
        <taxon>Benthophilinae</taxon>
        <taxon>Neogobiini</taxon>
        <taxon>Neogobius</taxon>
    </lineage>
</organism>
<evidence type="ECO:0000313" key="2">
    <source>
        <dbReference type="Ensembl" id="ENSNMLP00000036805.1"/>
    </source>
</evidence>
<reference evidence="2" key="1">
    <citation type="submission" date="2025-08" db="UniProtKB">
        <authorList>
            <consortium name="Ensembl"/>
        </authorList>
    </citation>
    <scope>IDENTIFICATION</scope>
</reference>
<accession>A0A8C6UMV6</accession>
<dbReference type="InterPro" id="IPR016186">
    <property type="entry name" value="C-type_lectin-like/link_sf"/>
</dbReference>
<dbReference type="Proteomes" id="UP000694523">
    <property type="component" value="Unplaced"/>
</dbReference>
<dbReference type="Ensembl" id="ENSNMLT00000041001.1">
    <property type="protein sequence ID" value="ENSNMLP00000036805.1"/>
    <property type="gene ID" value="ENSNMLG00000022814.1"/>
</dbReference>
<sequence length="212" mass="23587">MTWTEGLQHCSEKGLQYMGEGHWLVEPRDFPVWIGLQRDGSGDDWSWSDGTHSDYRSWTSGPGPGSGSCVAVSSQSKAMLNQSCSKAFPFLCYRHNVVLLQEELSWEDAMETCRNLRNFYNHTSFSMLSVEESEVEYALSHAKGAKTNKVWVGLRFLAGSWFWSDGTPVSLSLPSCPKFNCGALVVNTSSIEPTDCTEKLNLLCYGSGPQFS</sequence>
<keyword evidence="3" id="KW-1185">Reference proteome</keyword>
<evidence type="ECO:0000313" key="3">
    <source>
        <dbReference type="Proteomes" id="UP000694523"/>
    </source>
</evidence>
<feature type="domain" description="C-type lectin" evidence="1">
    <location>
        <begin position="88"/>
        <end position="205"/>
    </location>
</feature>
<dbReference type="PANTHER" id="PTHR45784:SF5">
    <property type="entry name" value="C-TYPE LECTIN DOMAIN FAMILY 20 MEMBER A-RELATED"/>
    <property type="match status" value="1"/>
</dbReference>
<reference evidence="2" key="2">
    <citation type="submission" date="2025-09" db="UniProtKB">
        <authorList>
            <consortium name="Ensembl"/>
        </authorList>
    </citation>
    <scope>IDENTIFICATION</scope>
</reference>
<dbReference type="AlphaFoldDB" id="A0A8C6UMV6"/>
<dbReference type="Gene3D" id="3.10.100.10">
    <property type="entry name" value="Mannose-Binding Protein A, subunit A"/>
    <property type="match status" value="2"/>
</dbReference>
<dbReference type="InterPro" id="IPR001304">
    <property type="entry name" value="C-type_lectin-like"/>
</dbReference>
<dbReference type="CDD" id="cd00037">
    <property type="entry name" value="CLECT"/>
    <property type="match status" value="1"/>
</dbReference>
<feature type="domain" description="C-type lectin" evidence="1">
    <location>
        <begin position="1"/>
        <end position="93"/>
    </location>
</feature>